<dbReference type="InterPro" id="IPR054816">
    <property type="entry name" value="Lipoprotein_mollicutes-type_CS"/>
</dbReference>
<dbReference type="NCBIfam" id="NF038029">
    <property type="entry name" value="LP_plasma"/>
    <property type="match status" value="1"/>
</dbReference>
<feature type="chain" id="PRO_5003186176" evidence="2">
    <location>
        <begin position="24"/>
        <end position="145"/>
    </location>
</feature>
<dbReference type="PROSITE" id="PS51257">
    <property type="entry name" value="PROKAR_LIPOPROTEIN"/>
    <property type="match status" value="1"/>
</dbReference>
<feature type="compositionally biased region" description="Basic and acidic residues" evidence="1">
    <location>
        <begin position="37"/>
        <end position="66"/>
    </location>
</feature>
<sequence>MKKLLTLLGSVGLITTTSVTAIACTKKTQEINSNKKTGKEMIKPAEKSKEEEEKTRREIEKEEKEMSSTFPKQNLDLGVFPKNEDKYNSVSQSDIKKKLANELDIKEYELTDLEVNYDNNTGTVKSPKFSGTISFKFTIKEQNKK</sequence>
<evidence type="ECO:0000256" key="2">
    <source>
        <dbReference type="SAM" id="SignalP"/>
    </source>
</evidence>
<feature type="region of interest" description="Disordered" evidence="1">
    <location>
        <begin position="35"/>
        <end position="83"/>
    </location>
</feature>
<dbReference type="OrthoDB" id="389077at2"/>
<proteinExistence type="predicted"/>
<evidence type="ECO:0000313" key="4">
    <source>
        <dbReference type="Proteomes" id="UP000008712"/>
    </source>
</evidence>
<organism evidence="3 4">
    <name type="scientific">Mycoplasma leachii (strain DSM 21131 / NCTC 10133 / N29 / PG50)</name>
    <dbReference type="NCBI Taxonomy" id="880447"/>
    <lineage>
        <taxon>Bacteria</taxon>
        <taxon>Bacillati</taxon>
        <taxon>Mycoplasmatota</taxon>
        <taxon>Mollicutes</taxon>
        <taxon>Mycoplasmataceae</taxon>
        <taxon>Mycoplasma</taxon>
    </lineage>
</organism>
<dbReference type="KEGG" id="mlc:MSB_A0926"/>
<dbReference type="EMBL" id="CP002108">
    <property type="protein sequence ID" value="ADR24269.1"/>
    <property type="molecule type" value="Genomic_DNA"/>
</dbReference>
<protein>
    <submittedName>
        <fullName evidence="3">Putative lipoprotein</fullName>
    </submittedName>
</protein>
<accession>E4PSX0</accession>
<keyword evidence="2" id="KW-0732">Signal</keyword>
<reference evidence="3 4" key="2">
    <citation type="journal article" date="2012" name="J. Bacteriol.">
        <title>Complete Genome Sequences of Mycoplasma leachii Strain PG50T and the Pathogenic Mycoplasma mycoides subsp. mycoides Small Colony Biotype Strain Gladysdale.</title>
        <authorList>
            <person name="Wise K.S."/>
            <person name="Calcutt M.J."/>
            <person name="Foecking M.F."/>
            <person name="Madupu R."/>
            <person name="Deboy R.T."/>
            <person name="Roske K."/>
            <person name="Hvinden M.L."/>
            <person name="Martin T.R."/>
            <person name="Durkin A.S."/>
            <person name="Glass J.I."/>
            <person name="Methe B.A."/>
        </authorList>
    </citation>
    <scope>NUCLEOTIDE SEQUENCE [LARGE SCALE GENOMIC DNA]</scope>
    <source>
        <strain evidence="4">DSM 21131 / NCTC 10133 / N29 / PG50</strain>
    </source>
</reference>
<keyword evidence="3" id="KW-0449">Lipoprotein</keyword>
<keyword evidence="4" id="KW-1185">Reference proteome</keyword>
<name>E4PSX0_MYCLG</name>
<feature type="signal peptide" evidence="2">
    <location>
        <begin position="1"/>
        <end position="23"/>
    </location>
</feature>
<reference evidence="4" key="1">
    <citation type="submission" date="2010-07" db="EMBL/GenBank/DDBJ databases">
        <title>Genome sequence of Mycoplasma leachii PG50 MU clone A8.</title>
        <authorList>
            <person name="Wise K."/>
            <person name="Calcutt M.J."/>
            <person name="Foecking M.F."/>
            <person name="Madupu R."/>
            <person name="DeBoy R.T."/>
            <person name="Roske K."/>
            <person name="Martin T.R."/>
            <person name="Hvinden M.L."/>
            <person name="Durkin A.S."/>
            <person name="Glass J."/>
            <person name="Methe B.A."/>
        </authorList>
    </citation>
    <scope>NUCLEOTIDE SEQUENCE [LARGE SCALE GENOMIC DNA]</scope>
    <source>
        <strain evidence="4">DSM 21131 / NCTC 10133 / N29 / PG50</strain>
    </source>
</reference>
<gene>
    <name evidence="3" type="ordered locus">MSB_A0926</name>
</gene>
<dbReference type="Proteomes" id="UP000008712">
    <property type="component" value="Chromosome"/>
</dbReference>
<evidence type="ECO:0000256" key="1">
    <source>
        <dbReference type="SAM" id="MobiDB-lite"/>
    </source>
</evidence>
<dbReference type="AlphaFoldDB" id="E4PSX0"/>
<dbReference type="RefSeq" id="WP_013448151.1">
    <property type="nucleotide sequence ID" value="NC_014751.1"/>
</dbReference>
<evidence type="ECO:0000313" key="3">
    <source>
        <dbReference type="EMBL" id="ADR24269.1"/>
    </source>
</evidence>
<dbReference type="HOGENOM" id="CLU_112873_0_0_14"/>